<keyword evidence="4" id="KW-1185">Reference proteome</keyword>
<dbReference type="AlphaFoldDB" id="A0A4Z1E540"/>
<keyword evidence="2" id="KW-0175">Coiled coil</keyword>
<evidence type="ECO:0000256" key="1">
    <source>
        <dbReference type="RuleBase" id="RU362001"/>
    </source>
</evidence>
<dbReference type="Pfam" id="PF06013">
    <property type="entry name" value="WXG100"/>
    <property type="match status" value="1"/>
</dbReference>
<reference evidence="3 4" key="1">
    <citation type="submission" date="2018-11" db="EMBL/GenBank/DDBJ databases">
        <title>Complete genome sequencing of the Actinobacteria Serinibacter sp. K3-2.</title>
        <authorList>
            <person name="Rakitin A.L."/>
            <person name="Beletsky A.V."/>
            <person name="Mardanov A.V."/>
            <person name="Ravin N.V."/>
            <person name="Gromova A.S."/>
            <person name="Filippova S.N."/>
            <person name="Gal'Chenko V.F."/>
        </authorList>
    </citation>
    <scope>NUCLEOTIDE SEQUENCE [LARGE SCALE GENOMIC DNA]</scope>
    <source>
        <strain evidence="3 4">K3-2</strain>
    </source>
</reference>
<comment type="similarity">
    <text evidence="1">Belongs to the WXG100 family.</text>
</comment>
<dbReference type="Proteomes" id="UP000297318">
    <property type="component" value="Unassembled WGS sequence"/>
</dbReference>
<name>A0A4Z1E540_9MICO</name>
<comment type="caution">
    <text evidence="3">The sequence shown here is derived from an EMBL/GenBank/DDBJ whole genome shotgun (WGS) entry which is preliminary data.</text>
</comment>
<evidence type="ECO:0000313" key="4">
    <source>
        <dbReference type="Proteomes" id="UP000297318"/>
    </source>
</evidence>
<dbReference type="Gene3D" id="1.10.287.1060">
    <property type="entry name" value="ESAT-6-like"/>
    <property type="match status" value="1"/>
</dbReference>
<organism evidence="3 4">
    <name type="scientific">Serinibacter arcticus</name>
    <dbReference type="NCBI Taxonomy" id="1655435"/>
    <lineage>
        <taxon>Bacteria</taxon>
        <taxon>Bacillati</taxon>
        <taxon>Actinomycetota</taxon>
        <taxon>Actinomycetes</taxon>
        <taxon>Micrococcales</taxon>
        <taxon>Beutenbergiaceae</taxon>
        <taxon>Serinibacter</taxon>
    </lineage>
</organism>
<evidence type="ECO:0000313" key="3">
    <source>
        <dbReference type="EMBL" id="TGO06400.1"/>
    </source>
</evidence>
<dbReference type="InterPro" id="IPR010310">
    <property type="entry name" value="T7SS_ESAT-6-like"/>
</dbReference>
<dbReference type="EMBL" id="RHPJ01000001">
    <property type="protein sequence ID" value="TGO06400.1"/>
    <property type="molecule type" value="Genomic_DNA"/>
</dbReference>
<dbReference type="SUPFAM" id="SSF140453">
    <property type="entry name" value="EsxAB dimer-like"/>
    <property type="match status" value="1"/>
</dbReference>
<proteinExistence type="inferred from homology"/>
<dbReference type="RefSeq" id="WP_135848610.1">
    <property type="nucleotide sequence ID" value="NZ_RHPJ01000001.1"/>
</dbReference>
<feature type="coiled-coil region" evidence="2">
    <location>
        <begin position="23"/>
        <end position="76"/>
    </location>
</feature>
<protein>
    <recommendedName>
        <fullName evidence="1">ESAT-6-like protein</fullName>
    </recommendedName>
</protein>
<dbReference type="InterPro" id="IPR036689">
    <property type="entry name" value="ESAT-6-like_sf"/>
</dbReference>
<dbReference type="OrthoDB" id="3253863at2"/>
<evidence type="ECO:0000256" key="2">
    <source>
        <dbReference type="SAM" id="Coils"/>
    </source>
</evidence>
<gene>
    <name evidence="3" type="ORF">SERN_0592</name>
</gene>
<dbReference type="NCBIfam" id="TIGR03930">
    <property type="entry name" value="WXG100_ESAT6"/>
    <property type="match status" value="1"/>
</dbReference>
<accession>A0A4Z1E540</accession>
<sequence>MADQFSAEEGALRTGAGHVSDARTTLNTQIADLRTKLTSLEGQWRGTGQLAFSNVMTNWERDASRLTTALETFEANLTGTDTAYTETDDSAQQAMNAFNASLSGN</sequence>